<evidence type="ECO:0000313" key="1">
    <source>
        <dbReference type="EMBL" id="SHE39897.1"/>
    </source>
</evidence>
<reference evidence="2" key="1">
    <citation type="submission" date="2016-11" db="EMBL/GenBank/DDBJ databases">
        <authorList>
            <person name="Varghese N."/>
            <person name="Submissions S."/>
        </authorList>
    </citation>
    <scope>NUCLEOTIDE SEQUENCE [LARGE SCALE GENOMIC DNA]</scope>
    <source>
        <strain evidence="2">DSM 11792</strain>
    </source>
</reference>
<name>A0A1M4T6I5_9FIRM</name>
<dbReference type="Proteomes" id="UP000184196">
    <property type="component" value="Unassembled WGS sequence"/>
</dbReference>
<keyword evidence="2" id="KW-1185">Reference proteome</keyword>
<dbReference type="AlphaFoldDB" id="A0A1M4T6I5"/>
<organism evidence="1 2">
    <name type="scientific">Desulfofundulus australicus DSM 11792</name>
    <dbReference type="NCBI Taxonomy" id="1121425"/>
    <lineage>
        <taxon>Bacteria</taxon>
        <taxon>Bacillati</taxon>
        <taxon>Bacillota</taxon>
        <taxon>Clostridia</taxon>
        <taxon>Eubacteriales</taxon>
        <taxon>Peptococcaceae</taxon>
        <taxon>Desulfofundulus</taxon>
    </lineage>
</organism>
<sequence length="95" mass="11225">MGFNLSERERQLAGLFLRCLVRANEYGPVDVGAFIHSFREYLYGSFVPPEKKKPLRQCKCLYCGADFFTEKENRKFCSVLCVSEWNRKYRVAERK</sequence>
<dbReference type="OrthoDB" id="3064154at2"/>
<accession>A0A1M4T6I5</accession>
<proteinExistence type="predicted"/>
<dbReference type="EMBL" id="FQUW01000005">
    <property type="protein sequence ID" value="SHE39897.1"/>
    <property type="molecule type" value="Genomic_DNA"/>
</dbReference>
<gene>
    <name evidence="1" type="ORF">SAMN02745218_00239</name>
</gene>
<evidence type="ECO:0000313" key="2">
    <source>
        <dbReference type="Proteomes" id="UP000184196"/>
    </source>
</evidence>
<protein>
    <submittedName>
        <fullName evidence="1">Uncharacterized protein</fullName>
    </submittedName>
</protein>